<keyword evidence="7" id="KW-0325">Glycoprotein</keyword>
<protein>
    <submittedName>
        <fullName evidence="8">Sulfotransferase family protein</fullName>
    </submittedName>
</protein>
<keyword evidence="3" id="KW-0812">Transmembrane</keyword>
<name>A0A1H1QLA4_9PSED</name>
<dbReference type="Proteomes" id="UP000199524">
    <property type="component" value="Chromosome I"/>
</dbReference>
<dbReference type="Pfam" id="PF03567">
    <property type="entry name" value="Sulfotransfer_2"/>
    <property type="match status" value="1"/>
</dbReference>
<evidence type="ECO:0000256" key="7">
    <source>
        <dbReference type="ARBA" id="ARBA00023180"/>
    </source>
</evidence>
<keyword evidence="5" id="KW-0333">Golgi apparatus</keyword>
<reference evidence="9" key="1">
    <citation type="submission" date="2016-10" db="EMBL/GenBank/DDBJ databases">
        <authorList>
            <person name="Varghese N."/>
            <person name="Submissions S."/>
        </authorList>
    </citation>
    <scope>NUCLEOTIDE SEQUENCE [LARGE SCALE GENOMIC DNA]</scope>
    <source>
        <strain evidence="9">ATCC 23835</strain>
    </source>
</reference>
<dbReference type="PANTHER" id="PTHR12137:SF54">
    <property type="entry name" value="CARBOHYDRATE SULFOTRANSFERASE"/>
    <property type="match status" value="1"/>
</dbReference>
<dbReference type="InterPro" id="IPR027417">
    <property type="entry name" value="P-loop_NTPase"/>
</dbReference>
<evidence type="ECO:0000256" key="2">
    <source>
        <dbReference type="ARBA" id="ARBA00022679"/>
    </source>
</evidence>
<keyword evidence="6" id="KW-0472">Membrane</keyword>
<dbReference type="GO" id="GO:0008146">
    <property type="term" value="F:sulfotransferase activity"/>
    <property type="evidence" value="ECO:0007669"/>
    <property type="project" value="InterPro"/>
</dbReference>
<keyword evidence="4" id="KW-1133">Transmembrane helix</keyword>
<dbReference type="SUPFAM" id="SSF52540">
    <property type="entry name" value="P-loop containing nucleoside triphosphate hydrolases"/>
    <property type="match status" value="1"/>
</dbReference>
<dbReference type="GO" id="GO:0016020">
    <property type="term" value="C:membrane"/>
    <property type="evidence" value="ECO:0007669"/>
    <property type="project" value="InterPro"/>
</dbReference>
<accession>A0A1H1QLA4</accession>
<dbReference type="Gene3D" id="3.40.50.300">
    <property type="entry name" value="P-loop containing nucleotide triphosphate hydrolases"/>
    <property type="match status" value="1"/>
</dbReference>
<evidence type="ECO:0000313" key="9">
    <source>
        <dbReference type="Proteomes" id="UP000199524"/>
    </source>
</evidence>
<dbReference type="InterPro" id="IPR018011">
    <property type="entry name" value="Carb_sulfotrans_8-10"/>
</dbReference>
<gene>
    <name evidence="8" type="ORF">SAMN05216598_0969</name>
</gene>
<sequence length="234" mass="27563">MFQRYLWKLIPKTQREFLLGRLSVVDRQVVNKVMSGDVQFPEFFTERACLFIHVPKCAGSSVCGALFGGRHPGHLPLHWYEHHFPGQYVSSFKFAFVREPLERAYSAFAFLKGNEPCRRDASAHNLVSAYRDFDDFVYRWLHPENVRKQLHFAPQTDFLVDSLGQLALDFIGRQEHLEQDFQSVCERIGIVSTLPHLNHSRQRRVEPVKDFCSVRTRRLVRRVYQRDYELLGYE</sequence>
<dbReference type="AlphaFoldDB" id="A0A1H1QLA4"/>
<evidence type="ECO:0000256" key="5">
    <source>
        <dbReference type="ARBA" id="ARBA00023034"/>
    </source>
</evidence>
<evidence type="ECO:0000313" key="8">
    <source>
        <dbReference type="EMBL" id="SDS24248.1"/>
    </source>
</evidence>
<evidence type="ECO:0000256" key="3">
    <source>
        <dbReference type="ARBA" id="ARBA00022692"/>
    </source>
</evidence>
<evidence type="ECO:0000256" key="1">
    <source>
        <dbReference type="ARBA" id="ARBA00004323"/>
    </source>
</evidence>
<comment type="subcellular location">
    <subcellularLocation>
        <location evidence="1">Golgi apparatus membrane</location>
        <topology evidence="1">Single-pass type II membrane protein</topology>
    </subcellularLocation>
</comment>
<evidence type="ECO:0000256" key="6">
    <source>
        <dbReference type="ARBA" id="ARBA00023136"/>
    </source>
</evidence>
<dbReference type="GeneID" id="300205999"/>
<keyword evidence="9" id="KW-1185">Reference proteome</keyword>
<proteinExistence type="predicted"/>
<dbReference type="GO" id="GO:0016051">
    <property type="term" value="P:carbohydrate biosynthetic process"/>
    <property type="evidence" value="ECO:0007669"/>
    <property type="project" value="InterPro"/>
</dbReference>
<dbReference type="PANTHER" id="PTHR12137">
    <property type="entry name" value="CARBOHYDRATE SULFOTRANSFERASE"/>
    <property type="match status" value="1"/>
</dbReference>
<dbReference type="InterPro" id="IPR005331">
    <property type="entry name" value="Sulfotransferase"/>
</dbReference>
<organism evidence="8 9">
    <name type="scientific">Pseudomonas asplenii</name>
    <dbReference type="NCBI Taxonomy" id="53407"/>
    <lineage>
        <taxon>Bacteria</taxon>
        <taxon>Pseudomonadati</taxon>
        <taxon>Pseudomonadota</taxon>
        <taxon>Gammaproteobacteria</taxon>
        <taxon>Pseudomonadales</taxon>
        <taxon>Pseudomonadaceae</taxon>
        <taxon>Pseudomonas</taxon>
    </lineage>
</organism>
<dbReference type="EMBL" id="LT629777">
    <property type="protein sequence ID" value="SDS24248.1"/>
    <property type="molecule type" value="Genomic_DNA"/>
</dbReference>
<evidence type="ECO:0000256" key="4">
    <source>
        <dbReference type="ARBA" id="ARBA00022989"/>
    </source>
</evidence>
<dbReference type="RefSeq" id="WP_090202716.1">
    <property type="nucleotide sequence ID" value="NZ_LT629777.1"/>
</dbReference>
<keyword evidence="2 8" id="KW-0808">Transferase</keyword>